<dbReference type="InterPro" id="IPR038765">
    <property type="entry name" value="Papain-like_cys_pep_sf"/>
</dbReference>
<dbReference type="InterPro" id="IPR013128">
    <property type="entry name" value="Peptidase_C1A"/>
</dbReference>
<keyword evidence="4" id="KW-0378">Hydrolase</keyword>
<dbReference type="InterPro" id="IPR000169">
    <property type="entry name" value="Pept_cys_AS"/>
</dbReference>
<dbReference type="InterPro" id="IPR000668">
    <property type="entry name" value="Peptidase_C1A_C"/>
</dbReference>
<dbReference type="Pfam" id="PF00112">
    <property type="entry name" value="Peptidase_C1"/>
    <property type="match status" value="3"/>
</dbReference>
<dbReference type="InterPro" id="IPR025660">
    <property type="entry name" value="Pept_his_AS"/>
</dbReference>
<dbReference type="PROSITE" id="PS00139">
    <property type="entry name" value="THIOL_PROTEASE_CYS"/>
    <property type="match status" value="2"/>
</dbReference>
<dbReference type="CDD" id="cd02248">
    <property type="entry name" value="Peptidase_C1A"/>
    <property type="match status" value="2"/>
</dbReference>
<evidence type="ECO:0000256" key="4">
    <source>
        <dbReference type="ARBA" id="ARBA00022801"/>
    </source>
</evidence>
<dbReference type="InterPro" id="IPR039417">
    <property type="entry name" value="Peptidase_C1A_papain-like"/>
</dbReference>
<protein>
    <recommendedName>
        <fullName evidence="8">Vignain</fullName>
    </recommendedName>
</protein>
<reference evidence="12" key="1">
    <citation type="journal article" date="2019" name="Science">
        <title>Mutation of a bHLH transcription factor allowed almond domestication.</title>
        <authorList>
            <person name="Sanchez-Perez R."/>
            <person name="Pavan S."/>
            <person name="Mazzeo R."/>
            <person name="Moldovan C."/>
            <person name="Aiese Cigliano R."/>
            <person name="Del Cueto J."/>
            <person name="Ricciardi F."/>
            <person name="Lotti C."/>
            <person name="Ricciardi L."/>
            <person name="Dicenta F."/>
            <person name="Lopez-Marques R.L."/>
            <person name="Lindberg Moller B."/>
        </authorList>
    </citation>
    <scope>NUCLEOTIDE SEQUENCE</scope>
</reference>
<dbReference type="Gene3D" id="3.90.70.10">
    <property type="entry name" value="Cysteine proteinases"/>
    <property type="match status" value="3"/>
</dbReference>
<feature type="domain" description="Peptidase C1A papain C-terminal" evidence="10">
    <location>
        <begin position="822"/>
        <end position="1035"/>
    </location>
</feature>
<keyword evidence="3 9" id="KW-0732">Signal</keyword>
<evidence type="ECO:0000256" key="1">
    <source>
        <dbReference type="ARBA" id="ARBA00008455"/>
    </source>
</evidence>
<evidence type="ECO:0000256" key="6">
    <source>
        <dbReference type="ARBA" id="ARBA00023157"/>
    </source>
</evidence>
<dbReference type="PROSITE" id="PS00639">
    <property type="entry name" value="THIOL_PROTEASE_HIS"/>
    <property type="match status" value="2"/>
</dbReference>
<feature type="signal peptide" evidence="9">
    <location>
        <begin position="1"/>
        <end position="22"/>
    </location>
</feature>
<evidence type="ECO:0000256" key="8">
    <source>
        <dbReference type="ARBA" id="ARBA00069575"/>
    </source>
</evidence>
<dbReference type="FunFam" id="3.90.70.10:FF:000023">
    <property type="entry name" value="Senescence-specific cysteine protease SAG39"/>
    <property type="match status" value="1"/>
</dbReference>
<evidence type="ECO:0000256" key="2">
    <source>
        <dbReference type="ARBA" id="ARBA00022670"/>
    </source>
</evidence>
<organism evidence="12">
    <name type="scientific">Prunus dulcis</name>
    <name type="common">Almond</name>
    <name type="synonym">Amygdalus dulcis</name>
    <dbReference type="NCBI Taxonomy" id="3755"/>
    <lineage>
        <taxon>Eukaryota</taxon>
        <taxon>Viridiplantae</taxon>
        <taxon>Streptophyta</taxon>
        <taxon>Embryophyta</taxon>
        <taxon>Tracheophyta</taxon>
        <taxon>Spermatophyta</taxon>
        <taxon>Magnoliopsida</taxon>
        <taxon>eudicotyledons</taxon>
        <taxon>Gunneridae</taxon>
        <taxon>Pentapetalae</taxon>
        <taxon>rosids</taxon>
        <taxon>fabids</taxon>
        <taxon>Rosales</taxon>
        <taxon>Rosaceae</taxon>
        <taxon>Amygdaloideae</taxon>
        <taxon>Amygdaleae</taxon>
        <taxon>Prunus</taxon>
    </lineage>
</organism>
<evidence type="ECO:0000256" key="3">
    <source>
        <dbReference type="ARBA" id="ARBA00022729"/>
    </source>
</evidence>
<keyword evidence="7" id="KW-0325">Glycoprotein</keyword>
<feature type="domain" description="Cathepsin propeptide inhibitor" evidence="11">
    <location>
        <begin position="36"/>
        <end position="93"/>
    </location>
</feature>
<dbReference type="AlphaFoldDB" id="A0A5H2XPT9"/>
<feature type="domain" description="Peptidase C1A papain C-terminal" evidence="10">
    <location>
        <begin position="121"/>
        <end position="320"/>
    </location>
</feature>
<dbReference type="SUPFAM" id="SSF54001">
    <property type="entry name" value="Cysteine proteinases"/>
    <property type="match status" value="3"/>
</dbReference>
<feature type="chain" id="PRO_5023910857" description="Vignain" evidence="9">
    <location>
        <begin position="23"/>
        <end position="1036"/>
    </location>
</feature>
<gene>
    <name evidence="12" type="ORF">Prudu_692S000200</name>
</gene>
<dbReference type="GO" id="GO:0006508">
    <property type="term" value="P:proteolysis"/>
    <property type="evidence" value="ECO:0007669"/>
    <property type="project" value="UniProtKB-KW"/>
</dbReference>
<evidence type="ECO:0000259" key="10">
    <source>
        <dbReference type="SMART" id="SM00645"/>
    </source>
</evidence>
<evidence type="ECO:0000256" key="5">
    <source>
        <dbReference type="ARBA" id="ARBA00022807"/>
    </source>
</evidence>
<dbReference type="PANTHER" id="PTHR12411">
    <property type="entry name" value="CYSTEINE PROTEASE FAMILY C1-RELATED"/>
    <property type="match status" value="1"/>
</dbReference>
<dbReference type="FunFam" id="3.90.70.10:FF:000067">
    <property type="entry name" value="Senescence-specific cysteine protease"/>
    <property type="match status" value="1"/>
</dbReference>
<feature type="domain" description="Cathepsin propeptide inhibitor" evidence="11">
    <location>
        <begin position="734"/>
        <end position="791"/>
    </location>
</feature>
<dbReference type="SMART" id="SM00645">
    <property type="entry name" value="Pept_C1"/>
    <property type="match status" value="2"/>
</dbReference>
<evidence type="ECO:0000256" key="9">
    <source>
        <dbReference type="SAM" id="SignalP"/>
    </source>
</evidence>
<keyword evidence="6" id="KW-1015">Disulfide bond</keyword>
<dbReference type="InterPro" id="IPR013201">
    <property type="entry name" value="Prot_inhib_I29"/>
</dbReference>
<accession>A0A5H2XPT9</accession>
<comment type="similarity">
    <text evidence="1">Belongs to the peptidase C1 family.</text>
</comment>
<proteinExistence type="inferred from homology"/>
<keyword evidence="5" id="KW-0788">Thiol protease</keyword>
<sequence>MISSSILLTLLVLGVWASQANCRTLLDAHTSMLDRHEQWMARYVPIYKDDEEREKRFQIFKDNVEFIESFNYASNQPYKLNINGFADQSHEEFQASRNRYRTSLNTMSSKTPFRYENVTAIPSSMDWRKKGAVTPIKDQGECGCCWAFSAVAATEGTTKLKSGKLVSLSEQELVDCDTQGENQGCEGGLMDDAFKFVMRNKGLAAEANYPYRGIDGICNKNKVAYHAAKITGYEDVPANELALLKAVANQPVSVAIDAGGYEFQFYSRGILTGDCGTHLNHGVTVVGYGTGADGTKYWLVKNSWGAEWGEEPESFEEAAKDDSWKKAMEDEILMINKNNTWELVNRPSDKPIIGVKWVYKTKLNLDGSVQKNKARLVAKAFFCLLITMAFTLEWKLIISMFIVVSGTWESKAASTTLDEASMAMKHELWMAKYARIYVDNAEKERRFKIFKENVEFIEKFNTEANHTYKLGLNEFSDPTDEEFTMFHTGYKPTSLFKNSSFQYENLTDVPPSIDWRNKGAVTPVKFQGVRGTMSTKTQTSLTKLIRSCWAFTAVADVEGTTQTKTGSLISLSEQQLVCCVPKMALTKVAKAGNVLDAFNYIKTNGKNETCDIEKKKNTLPVSLATNLCHQTAGRHCRRLFRCNQSQLVLKAEEWHSDITPVESFLEVVGCNLTMVLQSLASAKMNTAMSIANITLRTMAFEKNLVVIAIFIVLGTLASQATSRTLSEASFAAKHDQWMTKFGRVYEGNAEKERRFAIFKKNVQFVEKFNTEGNKTYKLGLNEHSDLSDEEFLRQRTGYKRATEFTSSPNMSFRYEDLSPTDVLPSIDWREKGAVTPIKDQGTCGCCWAFSVVAAVEGINQIKTGNLISLSEQQLLDCTSGNYGCDGGSLPTTFEYIKQSGGIAREENYPYEAEQGTCNANQPAVQITGYEQVPANSEEDLLKAVSMQPVSIAIDASGEEFKHYQSGVFSNTDCGTTLDHAVTVVGYGTTEDGTKYWLLKNQWGESWGENGYMKILRDAGPPEGLCGLARDAYYPTA</sequence>
<dbReference type="SMART" id="SM00848">
    <property type="entry name" value="Inhibitor_I29"/>
    <property type="match status" value="3"/>
</dbReference>
<feature type="domain" description="Cathepsin propeptide inhibitor" evidence="11">
    <location>
        <begin position="426"/>
        <end position="483"/>
    </location>
</feature>
<dbReference type="PRINTS" id="PR00705">
    <property type="entry name" value="PAPAIN"/>
</dbReference>
<evidence type="ECO:0000313" key="12">
    <source>
        <dbReference type="EMBL" id="BBN69012.1"/>
    </source>
</evidence>
<dbReference type="EMBL" id="AP021029">
    <property type="protein sequence ID" value="BBN69012.1"/>
    <property type="molecule type" value="Genomic_DNA"/>
</dbReference>
<dbReference type="GO" id="GO:0008234">
    <property type="term" value="F:cysteine-type peptidase activity"/>
    <property type="evidence" value="ECO:0007669"/>
    <property type="project" value="UniProtKB-KW"/>
</dbReference>
<evidence type="ECO:0000256" key="7">
    <source>
        <dbReference type="ARBA" id="ARBA00023180"/>
    </source>
</evidence>
<dbReference type="Pfam" id="PF08246">
    <property type="entry name" value="Inhibitor_I29"/>
    <property type="match status" value="3"/>
</dbReference>
<evidence type="ECO:0000259" key="11">
    <source>
        <dbReference type="SMART" id="SM00848"/>
    </source>
</evidence>
<name>A0A5H2XPT9_PRUDU</name>
<keyword evidence="2" id="KW-0645">Protease</keyword>